<evidence type="ECO:0000256" key="1">
    <source>
        <dbReference type="SAM" id="Phobius"/>
    </source>
</evidence>
<reference evidence="2 3" key="1">
    <citation type="submission" date="2018-01" db="EMBL/GenBank/DDBJ databases">
        <title>Whole genome sequencing of Histamine producing bacteria.</title>
        <authorList>
            <person name="Butler K."/>
        </authorList>
    </citation>
    <scope>NUCLEOTIDE SEQUENCE [LARGE SCALE GENOMIC DNA]</scope>
    <source>
        <strain evidence="2 3">JCM 12947</strain>
    </source>
</reference>
<feature type="transmembrane region" description="Helical" evidence="1">
    <location>
        <begin position="46"/>
        <end position="76"/>
    </location>
</feature>
<dbReference type="AlphaFoldDB" id="A0A2T3JQW3"/>
<accession>A0A2T3JQW3</accession>
<comment type="caution">
    <text evidence="2">The sequence shown here is derived from an EMBL/GenBank/DDBJ whole genome shotgun (WGS) entry which is preliminary data.</text>
</comment>
<protein>
    <recommendedName>
        <fullName evidence="4">DUF983 domain-containing protein</fullName>
    </recommendedName>
</protein>
<keyword evidence="1" id="KW-0472">Membrane</keyword>
<proteinExistence type="predicted"/>
<evidence type="ECO:0000313" key="2">
    <source>
        <dbReference type="EMBL" id="PSU51456.1"/>
    </source>
</evidence>
<evidence type="ECO:0000313" key="3">
    <source>
        <dbReference type="Proteomes" id="UP000240987"/>
    </source>
</evidence>
<keyword evidence="1" id="KW-1133">Transmembrane helix</keyword>
<evidence type="ECO:0008006" key="4">
    <source>
        <dbReference type="Google" id="ProtNLM"/>
    </source>
</evidence>
<dbReference type="RefSeq" id="WP_107240921.1">
    <property type="nucleotide sequence ID" value="NZ_PYMJ01000001.1"/>
</dbReference>
<organism evidence="2 3">
    <name type="scientific">Photobacterium frigidiphilum</name>
    <dbReference type="NCBI Taxonomy" id="264736"/>
    <lineage>
        <taxon>Bacteria</taxon>
        <taxon>Pseudomonadati</taxon>
        <taxon>Pseudomonadota</taxon>
        <taxon>Gammaproteobacteria</taxon>
        <taxon>Vibrionales</taxon>
        <taxon>Vibrionaceae</taxon>
        <taxon>Photobacterium</taxon>
    </lineage>
</organism>
<keyword evidence="1" id="KW-0812">Transmembrane</keyword>
<gene>
    <name evidence="2" type="ORF">C9J12_00455</name>
</gene>
<dbReference type="OrthoDB" id="5828011at2"/>
<keyword evidence="3" id="KW-1185">Reference proteome</keyword>
<name>A0A2T3JQW3_9GAMM</name>
<dbReference type="EMBL" id="PYMJ01000001">
    <property type="protein sequence ID" value="PSU51456.1"/>
    <property type="molecule type" value="Genomic_DNA"/>
</dbReference>
<dbReference type="Proteomes" id="UP000240987">
    <property type="component" value="Unassembled WGS sequence"/>
</dbReference>
<sequence length="107" mass="12001">MAKQCPCCNKHLDVPALKDIEKNFRCSHCDASLTHSEIQIISYGAIYLFVVTSLLILLGVNAFFATAIAFVTYHFLRPVIIEPKLDIKLSYVPKIKGLMPFKSNNSL</sequence>